<dbReference type="Proteomes" id="UP000632138">
    <property type="component" value="Unassembled WGS sequence"/>
</dbReference>
<evidence type="ECO:0000259" key="2">
    <source>
        <dbReference type="Pfam" id="PF13581"/>
    </source>
</evidence>
<comment type="caution">
    <text evidence="3">The sequence shown here is derived from an EMBL/GenBank/DDBJ whole genome shotgun (WGS) entry which is preliminary data.</text>
</comment>
<dbReference type="PANTHER" id="PTHR35526:SF3">
    <property type="entry name" value="ANTI-SIGMA-F FACTOR RSBW"/>
    <property type="match status" value="1"/>
</dbReference>
<evidence type="ECO:0000313" key="4">
    <source>
        <dbReference type="Proteomes" id="UP000632138"/>
    </source>
</evidence>
<keyword evidence="1" id="KW-0723">Serine/threonine-protein kinase</keyword>
<evidence type="ECO:0000256" key="1">
    <source>
        <dbReference type="ARBA" id="ARBA00022527"/>
    </source>
</evidence>
<sequence>MKLLRTPFVNGEAAGPMRQAAGDVLRSAGDASGNVVDDALLVISELVQNVNQHTRSDGVLSIDVVGNDVLIQVTDHDPAPPRPQAPDGHRAGGRGLLLVAAVATGWGVRRTSQGKTVWARLPITLHEDLLSSA</sequence>
<reference evidence="3 4" key="1">
    <citation type="submission" date="2021-01" db="EMBL/GenBank/DDBJ databases">
        <title>Actinoplanes sp. nov. LDG1-06 isolated from lichen.</title>
        <authorList>
            <person name="Saeng-In P."/>
            <person name="Phongsopitanun W."/>
            <person name="Kanchanasin P."/>
            <person name="Yuki M."/>
            <person name="Kudo T."/>
            <person name="Ohkuma M."/>
            <person name="Tanasupawat S."/>
        </authorList>
    </citation>
    <scope>NUCLEOTIDE SEQUENCE [LARGE SCALE GENOMIC DNA]</scope>
    <source>
        <strain evidence="3 4">LDG1-06</strain>
    </source>
</reference>
<keyword evidence="3" id="KW-0067">ATP-binding</keyword>
<protein>
    <submittedName>
        <fullName evidence="3">ATP-binding protein</fullName>
    </submittedName>
</protein>
<dbReference type="Pfam" id="PF13581">
    <property type="entry name" value="HATPase_c_2"/>
    <property type="match status" value="1"/>
</dbReference>
<dbReference type="PANTHER" id="PTHR35526">
    <property type="entry name" value="ANTI-SIGMA-F FACTOR RSBW-RELATED"/>
    <property type="match status" value="1"/>
</dbReference>
<evidence type="ECO:0000313" key="3">
    <source>
        <dbReference type="EMBL" id="MBM2619448.1"/>
    </source>
</evidence>
<dbReference type="CDD" id="cd16936">
    <property type="entry name" value="HATPase_RsbW-like"/>
    <property type="match status" value="1"/>
</dbReference>
<keyword evidence="4" id="KW-1185">Reference proteome</keyword>
<dbReference type="GO" id="GO:0005524">
    <property type="term" value="F:ATP binding"/>
    <property type="evidence" value="ECO:0007669"/>
    <property type="project" value="UniProtKB-KW"/>
</dbReference>
<keyword evidence="1" id="KW-0808">Transferase</keyword>
<organism evidence="3 4">
    <name type="scientific">Paractinoplanes ovalisporus</name>
    <dbReference type="NCBI Taxonomy" id="2810368"/>
    <lineage>
        <taxon>Bacteria</taxon>
        <taxon>Bacillati</taxon>
        <taxon>Actinomycetota</taxon>
        <taxon>Actinomycetes</taxon>
        <taxon>Micromonosporales</taxon>
        <taxon>Micromonosporaceae</taxon>
        <taxon>Paractinoplanes</taxon>
    </lineage>
</organism>
<accession>A0ABS2AJA6</accession>
<dbReference type="RefSeq" id="WP_203379436.1">
    <property type="nucleotide sequence ID" value="NZ_JAENHP010000010.1"/>
</dbReference>
<dbReference type="Gene3D" id="3.30.565.10">
    <property type="entry name" value="Histidine kinase-like ATPase, C-terminal domain"/>
    <property type="match status" value="1"/>
</dbReference>
<dbReference type="InterPro" id="IPR003594">
    <property type="entry name" value="HATPase_dom"/>
</dbReference>
<dbReference type="EMBL" id="JAENHP010000010">
    <property type="protein sequence ID" value="MBM2619448.1"/>
    <property type="molecule type" value="Genomic_DNA"/>
</dbReference>
<gene>
    <name evidence="3" type="ORF">JIG36_28230</name>
</gene>
<keyword evidence="1" id="KW-0418">Kinase</keyword>
<dbReference type="InterPro" id="IPR050267">
    <property type="entry name" value="Anti-sigma-factor_SerPK"/>
</dbReference>
<dbReference type="SUPFAM" id="SSF55874">
    <property type="entry name" value="ATPase domain of HSP90 chaperone/DNA topoisomerase II/histidine kinase"/>
    <property type="match status" value="1"/>
</dbReference>
<keyword evidence="3" id="KW-0547">Nucleotide-binding</keyword>
<dbReference type="InterPro" id="IPR036890">
    <property type="entry name" value="HATPase_C_sf"/>
</dbReference>
<name>A0ABS2AJA6_9ACTN</name>
<feature type="domain" description="Histidine kinase/HSP90-like ATPase" evidence="2">
    <location>
        <begin position="13"/>
        <end position="120"/>
    </location>
</feature>
<proteinExistence type="predicted"/>